<name>A0A2S4AMP3_STUST</name>
<protein>
    <submittedName>
        <fullName evidence="2">Toluene tolerance protein</fullName>
    </submittedName>
</protein>
<dbReference type="AlphaFoldDB" id="A0A2S4AMP3"/>
<dbReference type="InterPro" id="IPR011009">
    <property type="entry name" value="Kinase-like_dom_sf"/>
</dbReference>
<comment type="caution">
    <text evidence="2">The sequence shown here is derived from an EMBL/GenBank/DDBJ whole genome shotgun (WGS) entry which is preliminary data.</text>
</comment>
<dbReference type="Pfam" id="PF01636">
    <property type="entry name" value="APH"/>
    <property type="match status" value="1"/>
</dbReference>
<dbReference type="OrthoDB" id="8534453at2"/>
<evidence type="ECO:0000259" key="1">
    <source>
        <dbReference type="Pfam" id="PF01636"/>
    </source>
</evidence>
<dbReference type="EMBL" id="PPXG01000004">
    <property type="protein sequence ID" value="POH82659.1"/>
    <property type="molecule type" value="Genomic_DNA"/>
</dbReference>
<gene>
    <name evidence="2" type="ORF">CXK91_10610</name>
</gene>
<evidence type="ECO:0000313" key="2">
    <source>
        <dbReference type="EMBL" id="POH82659.1"/>
    </source>
</evidence>
<evidence type="ECO:0000313" key="3">
    <source>
        <dbReference type="Proteomes" id="UP000237068"/>
    </source>
</evidence>
<proteinExistence type="predicted"/>
<sequence>MRIVTAQELESWLASGKVLEKDSRGPKVVVLANGLFLKIFHSRRQPWLARLRPAAKRFAYNARQLRQAGVPAPAVVELLWLDRQAGLSACIYRPLPGQSIEQLYRQAPLQVEQLLPSLASFIYQLHRQGIYFRSLHLGNILFLPDGGHGLIDVLDLQCKRRPLSPWLVQRNIQHLRDYLSRHKLTSFPIDLLIAHYRSCERG</sequence>
<dbReference type="RefSeq" id="WP_103456102.1">
    <property type="nucleotide sequence ID" value="NZ_JAMOHQ010000004.1"/>
</dbReference>
<organism evidence="2 3">
    <name type="scientific">Stutzerimonas stutzeri</name>
    <name type="common">Pseudomonas stutzeri</name>
    <dbReference type="NCBI Taxonomy" id="316"/>
    <lineage>
        <taxon>Bacteria</taxon>
        <taxon>Pseudomonadati</taxon>
        <taxon>Pseudomonadota</taxon>
        <taxon>Gammaproteobacteria</taxon>
        <taxon>Pseudomonadales</taxon>
        <taxon>Pseudomonadaceae</taxon>
        <taxon>Stutzerimonas</taxon>
    </lineage>
</organism>
<reference evidence="2 3" key="1">
    <citation type="submission" date="2018-01" db="EMBL/GenBank/DDBJ databases">
        <title>Denitrification phenotypes of diverse strains of Pseudomonas stutzeri.</title>
        <authorList>
            <person name="Milligan D.A."/>
            <person name="Bergaust L."/>
            <person name="Bakken L.R."/>
            <person name="Frostegard A."/>
        </authorList>
    </citation>
    <scope>NUCLEOTIDE SEQUENCE [LARGE SCALE GENOMIC DNA]</scope>
    <source>
        <strain evidence="2 3">24a13</strain>
    </source>
</reference>
<dbReference type="InterPro" id="IPR002575">
    <property type="entry name" value="Aminoglycoside_PTrfase"/>
</dbReference>
<dbReference type="Proteomes" id="UP000237068">
    <property type="component" value="Unassembled WGS sequence"/>
</dbReference>
<feature type="domain" description="Aminoglycoside phosphotransferase" evidence="1">
    <location>
        <begin position="35"/>
        <end position="127"/>
    </location>
</feature>
<dbReference type="SUPFAM" id="SSF56112">
    <property type="entry name" value="Protein kinase-like (PK-like)"/>
    <property type="match status" value="1"/>
</dbReference>
<accession>A0A2S4AMP3</accession>